<feature type="region of interest" description="Disordered" evidence="1">
    <location>
        <begin position="212"/>
        <end position="245"/>
    </location>
</feature>
<gene>
    <name evidence="2" type="ORF">OJAV_G00154410</name>
</gene>
<organism evidence="2 3">
    <name type="scientific">Oryzias javanicus</name>
    <name type="common">Javanese ricefish</name>
    <name type="synonym">Aplocheilus javanicus</name>
    <dbReference type="NCBI Taxonomy" id="123683"/>
    <lineage>
        <taxon>Eukaryota</taxon>
        <taxon>Metazoa</taxon>
        <taxon>Chordata</taxon>
        <taxon>Craniata</taxon>
        <taxon>Vertebrata</taxon>
        <taxon>Euteleostomi</taxon>
        <taxon>Actinopterygii</taxon>
        <taxon>Neopterygii</taxon>
        <taxon>Teleostei</taxon>
        <taxon>Neoteleostei</taxon>
        <taxon>Acanthomorphata</taxon>
        <taxon>Ovalentaria</taxon>
        <taxon>Atherinomorphae</taxon>
        <taxon>Beloniformes</taxon>
        <taxon>Adrianichthyidae</taxon>
        <taxon>Oryziinae</taxon>
        <taxon>Oryzias</taxon>
    </lineage>
</organism>
<reference evidence="2 3" key="2">
    <citation type="submission" date="2019-01" db="EMBL/GenBank/DDBJ databases">
        <title>A chromosome length genome reference of the Java medaka (oryzias javanicus).</title>
        <authorList>
            <person name="Herpin A."/>
            <person name="Takehana Y."/>
            <person name="Naruse K."/>
            <person name="Ansai S."/>
            <person name="Kawaguchi M."/>
        </authorList>
    </citation>
    <scope>NUCLEOTIDE SEQUENCE [LARGE SCALE GENOMIC DNA]</scope>
    <source>
        <strain evidence="2">RS831</strain>
        <tissue evidence="2">Whole body</tissue>
    </source>
</reference>
<dbReference type="PANTHER" id="PTHR38706">
    <property type="entry name" value="SI:CH211-198C19.1-RELATED"/>
    <property type="match status" value="1"/>
</dbReference>
<accession>A0A437CHW1</accession>
<evidence type="ECO:0000313" key="3">
    <source>
        <dbReference type="Proteomes" id="UP000283210"/>
    </source>
</evidence>
<dbReference type="OrthoDB" id="8961033at2759"/>
<protein>
    <submittedName>
        <fullName evidence="2">Uncharacterized protein</fullName>
    </submittedName>
</protein>
<reference evidence="2 3" key="1">
    <citation type="submission" date="2018-11" db="EMBL/GenBank/DDBJ databases">
        <authorList>
            <person name="Lopez-Roques C."/>
            <person name="Donnadieu C."/>
            <person name="Bouchez O."/>
            <person name="Klopp C."/>
            <person name="Cabau C."/>
            <person name="Zahm M."/>
        </authorList>
    </citation>
    <scope>NUCLEOTIDE SEQUENCE [LARGE SCALE GENOMIC DNA]</scope>
    <source>
        <strain evidence="2">RS831</strain>
        <tissue evidence="2">Whole body</tissue>
    </source>
</reference>
<dbReference type="PANTHER" id="PTHR38706:SF3">
    <property type="entry name" value="SI:CH211-198C19.1"/>
    <property type="match status" value="1"/>
</dbReference>
<proteinExistence type="predicted"/>
<name>A0A437CHW1_ORYJA</name>
<sequence length="245" mass="28066">MPQPGCGWTCHTYSPTQQCNEKKTGFTGCERTQLCSVKLSEEMFLLLPFSLGFILGTSALKGLDSKAELQDSHFGRPPPRHGLKLLVWYVQACVDNNMKALCDPTQGEYGFHVFHNSGSKPLLPVIQDKTPYKYYTLGNLNYRRAEELPYEVRKYYNHSDPESNKDRVLVKHNSNNRRIYELYASAHYEPTETYRIGPDLVAALRQRGKTPERKTICPFSDGKSPSNGCRNEEYPSRKTEKEFLI</sequence>
<dbReference type="AlphaFoldDB" id="A0A437CHW1"/>
<keyword evidence="3" id="KW-1185">Reference proteome</keyword>
<evidence type="ECO:0000256" key="1">
    <source>
        <dbReference type="SAM" id="MobiDB-lite"/>
    </source>
</evidence>
<dbReference type="EMBL" id="CM012452">
    <property type="protein sequence ID" value="RVE62173.1"/>
    <property type="molecule type" value="Genomic_DNA"/>
</dbReference>
<evidence type="ECO:0000313" key="2">
    <source>
        <dbReference type="EMBL" id="RVE62173.1"/>
    </source>
</evidence>
<feature type="compositionally biased region" description="Basic and acidic residues" evidence="1">
    <location>
        <begin position="230"/>
        <end position="245"/>
    </location>
</feature>
<dbReference type="Proteomes" id="UP000283210">
    <property type="component" value="Chromosome 16"/>
</dbReference>